<evidence type="ECO:0000313" key="3">
    <source>
        <dbReference type="EMBL" id="KIM91718.1"/>
    </source>
</evidence>
<dbReference type="InParanoid" id="A0A0C3BYU1"/>
<gene>
    <name evidence="3" type="ORF">PILCRDRAFT_827</name>
</gene>
<dbReference type="InterPro" id="IPR011333">
    <property type="entry name" value="SKP1/BTB/POZ_sf"/>
</dbReference>
<dbReference type="Gene3D" id="3.30.710.10">
    <property type="entry name" value="Potassium Channel Kv1.1, Chain A"/>
    <property type="match status" value="1"/>
</dbReference>
<reference evidence="4" key="2">
    <citation type="submission" date="2015-01" db="EMBL/GenBank/DDBJ databases">
        <title>Evolutionary Origins and Diversification of the Mycorrhizal Mutualists.</title>
        <authorList>
            <consortium name="DOE Joint Genome Institute"/>
            <consortium name="Mycorrhizal Genomics Consortium"/>
            <person name="Kohler A."/>
            <person name="Kuo A."/>
            <person name="Nagy L.G."/>
            <person name="Floudas D."/>
            <person name="Copeland A."/>
            <person name="Barry K.W."/>
            <person name="Cichocki N."/>
            <person name="Veneault-Fourrey C."/>
            <person name="LaButti K."/>
            <person name="Lindquist E.A."/>
            <person name="Lipzen A."/>
            <person name="Lundell T."/>
            <person name="Morin E."/>
            <person name="Murat C."/>
            <person name="Riley R."/>
            <person name="Ohm R."/>
            <person name="Sun H."/>
            <person name="Tunlid A."/>
            <person name="Henrissat B."/>
            <person name="Grigoriev I.V."/>
            <person name="Hibbett D.S."/>
            <person name="Martin F."/>
        </authorList>
    </citation>
    <scope>NUCLEOTIDE SEQUENCE [LARGE SCALE GENOMIC DNA]</scope>
    <source>
        <strain evidence="4">F 1598</strain>
    </source>
</reference>
<dbReference type="HOGENOM" id="CLU_963489_0_0_1"/>
<dbReference type="STRING" id="765440.A0A0C3BYU1"/>
<accession>A0A0C3BYU1</accession>
<name>A0A0C3BYU1_PILCF</name>
<dbReference type="InterPro" id="IPR000210">
    <property type="entry name" value="BTB/POZ_dom"/>
</dbReference>
<feature type="domain" description="BTB" evidence="2">
    <location>
        <begin position="65"/>
        <end position="123"/>
    </location>
</feature>
<organism evidence="3 4">
    <name type="scientific">Piloderma croceum (strain F 1598)</name>
    <dbReference type="NCBI Taxonomy" id="765440"/>
    <lineage>
        <taxon>Eukaryota</taxon>
        <taxon>Fungi</taxon>
        <taxon>Dikarya</taxon>
        <taxon>Basidiomycota</taxon>
        <taxon>Agaricomycotina</taxon>
        <taxon>Agaricomycetes</taxon>
        <taxon>Agaricomycetidae</taxon>
        <taxon>Atheliales</taxon>
        <taxon>Atheliaceae</taxon>
        <taxon>Piloderma</taxon>
    </lineage>
</organism>
<evidence type="ECO:0000256" key="1">
    <source>
        <dbReference type="SAM" id="MobiDB-lite"/>
    </source>
</evidence>
<dbReference type="EMBL" id="KN832971">
    <property type="protein sequence ID" value="KIM91718.1"/>
    <property type="molecule type" value="Genomic_DNA"/>
</dbReference>
<sequence length="289" mass="32632">MSEDSLPSRGTSPDSMISDWTYDFESPVGPSSSQSGEIEDSQVESEKIQPLSSSRRHFDYYFDDGNVTLLVDGTLYRIHRYLLQKYSAPISPVFTCPHDSADDAPILLAVSTKDFDTFLSILYPVECSALALTTVDEWTSILRLAVEWNFQSIKNLAVERLSAIATPVDKIVLGRRFDIFEWLENAYTNVCWRDEALTIEEGKLLGVEDVIEIAAMRQWGNGSDFIPGSQTIAFRKTFGLHGLNQVSNSGKKEDKHAEYRGPLIKGIKKKRKGKNHRGFLYTNRISYDL</sequence>
<feature type="region of interest" description="Disordered" evidence="1">
    <location>
        <begin position="1"/>
        <end position="50"/>
    </location>
</feature>
<evidence type="ECO:0000259" key="2">
    <source>
        <dbReference type="PROSITE" id="PS50097"/>
    </source>
</evidence>
<dbReference type="SUPFAM" id="SSF54695">
    <property type="entry name" value="POZ domain"/>
    <property type="match status" value="1"/>
</dbReference>
<proteinExistence type="predicted"/>
<keyword evidence="4" id="KW-1185">Reference proteome</keyword>
<evidence type="ECO:0000313" key="4">
    <source>
        <dbReference type="Proteomes" id="UP000054166"/>
    </source>
</evidence>
<reference evidence="3 4" key="1">
    <citation type="submission" date="2014-04" db="EMBL/GenBank/DDBJ databases">
        <authorList>
            <consortium name="DOE Joint Genome Institute"/>
            <person name="Kuo A."/>
            <person name="Tarkka M."/>
            <person name="Buscot F."/>
            <person name="Kohler A."/>
            <person name="Nagy L.G."/>
            <person name="Floudas D."/>
            <person name="Copeland A."/>
            <person name="Barry K.W."/>
            <person name="Cichocki N."/>
            <person name="Veneault-Fourrey C."/>
            <person name="LaButti K."/>
            <person name="Lindquist E.A."/>
            <person name="Lipzen A."/>
            <person name="Lundell T."/>
            <person name="Morin E."/>
            <person name="Murat C."/>
            <person name="Sun H."/>
            <person name="Tunlid A."/>
            <person name="Henrissat B."/>
            <person name="Grigoriev I.V."/>
            <person name="Hibbett D.S."/>
            <person name="Martin F."/>
            <person name="Nordberg H.P."/>
            <person name="Cantor M.N."/>
            <person name="Hua S.X."/>
        </authorList>
    </citation>
    <scope>NUCLEOTIDE SEQUENCE [LARGE SCALE GENOMIC DNA]</scope>
    <source>
        <strain evidence="3 4">F 1598</strain>
    </source>
</reference>
<dbReference type="AlphaFoldDB" id="A0A0C3BYU1"/>
<protein>
    <recommendedName>
        <fullName evidence="2">BTB domain-containing protein</fullName>
    </recommendedName>
</protein>
<dbReference type="PROSITE" id="PS50097">
    <property type="entry name" value="BTB"/>
    <property type="match status" value="1"/>
</dbReference>
<dbReference type="OrthoDB" id="2367075at2759"/>
<dbReference type="Proteomes" id="UP000054166">
    <property type="component" value="Unassembled WGS sequence"/>
</dbReference>